<comment type="caution">
    <text evidence="1">The sequence shown here is derived from an EMBL/GenBank/DDBJ whole genome shotgun (WGS) entry which is preliminary data.</text>
</comment>
<gene>
    <name evidence="1" type="ORF">OV079_06455</name>
</gene>
<organism evidence="1 2">
    <name type="scientific">Nannocystis pusilla</name>
    <dbReference type="NCBI Taxonomy" id="889268"/>
    <lineage>
        <taxon>Bacteria</taxon>
        <taxon>Pseudomonadati</taxon>
        <taxon>Myxococcota</taxon>
        <taxon>Polyangia</taxon>
        <taxon>Nannocystales</taxon>
        <taxon>Nannocystaceae</taxon>
        <taxon>Nannocystis</taxon>
    </lineage>
</organism>
<dbReference type="EMBL" id="JAPNKE010000002">
    <property type="protein sequence ID" value="MCY1005218.1"/>
    <property type="molecule type" value="Genomic_DNA"/>
</dbReference>
<name>A0A9X3IWW7_9BACT</name>
<keyword evidence="2" id="KW-1185">Reference proteome</keyword>
<dbReference type="RefSeq" id="WP_267766861.1">
    <property type="nucleotide sequence ID" value="NZ_JAPNKE010000002.1"/>
</dbReference>
<evidence type="ECO:0000313" key="2">
    <source>
        <dbReference type="Proteomes" id="UP001150924"/>
    </source>
</evidence>
<protein>
    <submittedName>
        <fullName evidence="1">Uncharacterized protein</fullName>
    </submittedName>
</protein>
<dbReference type="Proteomes" id="UP001150924">
    <property type="component" value="Unassembled WGS sequence"/>
</dbReference>
<sequence length="102" mass="11497">MGFHPEAEREMREARAFAARLGPIHVRRLEAEFKRSLIGMLYFPSAWPPYLFGTRRCFLAGLPYFFVYRKRRRVEVVALAITGNGRGCGGGGCQKICQSIAG</sequence>
<evidence type="ECO:0000313" key="1">
    <source>
        <dbReference type="EMBL" id="MCY1005218.1"/>
    </source>
</evidence>
<accession>A0A9X3IWW7</accession>
<dbReference type="AlphaFoldDB" id="A0A9X3IWW7"/>
<proteinExistence type="predicted"/>
<reference evidence="1" key="1">
    <citation type="submission" date="2022-11" db="EMBL/GenBank/DDBJ databases">
        <title>Minimal conservation of predation-associated metabolite biosynthetic gene clusters underscores biosynthetic potential of Myxococcota including descriptions for ten novel species: Archangium lansinium sp. nov., Myxococcus landrumus sp. nov., Nannocystis bai.</title>
        <authorList>
            <person name="Ahearne A."/>
            <person name="Stevens C."/>
            <person name="Phillips K."/>
        </authorList>
    </citation>
    <scope>NUCLEOTIDE SEQUENCE</scope>
    <source>
        <strain evidence="1">Na p29</strain>
    </source>
</reference>